<feature type="transmembrane region" description="Helical" evidence="3">
    <location>
        <begin position="162"/>
        <end position="184"/>
    </location>
</feature>
<dbReference type="GO" id="GO:0012505">
    <property type="term" value="C:endomembrane system"/>
    <property type="evidence" value="ECO:0007669"/>
    <property type="project" value="UniProtKB-SubCell"/>
</dbReference>
<comment type="caution">
    <text evidence="4">The sequence shown here is derived from an EMBL/GenBank/DDBJ whole genome shotgun (WGS) entry which is preliminary data.</text>
</comment>
<dbReference type="OrthoDB" id="3238334at2"/>
<keyword evidence="2" id="KW-0813">Transport</keyword>
<keyword evidence="3" id="KW-0472">Membrane</keyword>
<feature type="transmembrane region" description="Helical" evidence="3">
    <location>
        <begin position="93"/>
        <end position="112"/>
    </location>
</feature>
<dbReference type="EMBL" id="WNBW01000001">
    <property type="protein sequence ID" value="MTU03033.1"/>
    <property type="molecule type" value="Genomic_DNA"/>
</dbReference>
<evidence type="ECO:0000313" key="6">
    <source>
        <dbReference type="Proteomes" id="UP000443070"/>
    </source>
</evidence>
<dbReference type="PANTHER" id="PTHR36838">
    <property type="entry name" value="AUXIN EFFLUX CARRIER FAMILY PROTEIN"/>
    <property type="match status" value="1"/>
</dbReference>
<dbReference type="Gene3D" id="1.20.1530.20">
    <property type="match status" value="1"/>
</dbReference>
<dbReference type="Proteomes" id="UP000443070">
    <property type="component" value="Unassembled WGS sequence"/>
</dbReference>
<dbReference type="EMBL" id="WNBM01000001">
    <property type="protein sequence ID" value="MTT74902.1"/>
    <property type="molecule type" value="Genomic_DNA"/>
</dbReference>
<organism evidence="4 7">
    <name type="scientific">Phascolarctobacterium faecium</name>
    <dbReference type="NCBI Taxonomy" id="33025"/>
    <lineage>
        <taxon>Bacteria</taxon>
        <taxon>Bacillati</taxon>
        <taxon>Bacillota</taxon>
        <taxon>Negativicutes</taxon>
        <taxon>Acidaminococcales</taxon>
        <taxon>Acidaminococcaceae</taxon>
        <taxon>Phascolarctobacterium</taxon>
    </lineage>
</organism>
<feature type="transmembrane region" description="Helical" evidence="3">
    <location>
        <begin position="285"/>
        <end position="305"/>
    </location>
</feature>
<dbReference type="InterPro" id="IPR038770">
    <property type="entry name" value="Na+/solute_symporter_sf"/>
</dbReference>
<keyword evidence="3" id="KW-1133">Transmembrane helix</keyword>
<keyword evidence="3" id="KW-0812">Transmembrane</keyword>
<keyword evidence="6" id="KW-1185">Reference proteome</keyword>
<proteinExistence type="predicted"/>
<feature type="transmembrane region" description="Helical" evidence="3">
    <location>
        <begin position="230"/>
        <end position="250"/>
    </location>
</feature>
<accession>A0A3G9GTT9</accession>
<dbReference type="AlphaFoldDB" id="A0A3G9GTT9"/>
<feature type="transmembrane region" description="Helical" evidence="3">
    <location>
        <begin position="190"/>
        <end position="209"/>
    </location>
</feature>
<gene>
    <name evidence="4" type="ORF">GMD11_01290</name>
    <name evidence="5" type="ORF">GMD18_01285</name>
</gene>
<evidence type="ECO:0000313" key="7">
    <source>
        <dbReference type="Proteomes" id="UP000484547"/>
    </source>
</evidence>
<feature type="transmembrane region" description="Helical" evidence="3">
    <location>
        <begin position="34"/>
        <end position="55"/>
    </location>
</feature>
<name>A0A3G9GTT9_9FIRM</name>
<dbReference type="PANTHER" id="PTHR36838:SF3">
    <property type="entry name" value="TRANSPORTER AUXIN EFFLUX CARRIER EC FAMILY"/>
    <property type="match status" value="1"/>
</dbReference>
<dbReference type="RefSeq" id="WP_113077210.1">
    <property type="nucleotide sequence ID" value="NZ_AP019004.1"/>
</dbReference>
<evidence type="ECO:0000256" key="1">
    <source>
        <dbReference type="ARBA" id="ARBA00004127"/>
    </source>
</evidence>
<feature type="transmembrane region" description="Helical" evidence="3">
    <location>
        <begin position="256"/>
        <end position="273"/>
    </location>
</feature>
<dbReference type="Proteomes" id="UP000484547">
    <property type="component" value="Unassembled WGS sequence"/>
</dbReference>
<dbReference type="GeneID" id="49406831"/>
<evidence type="ECO:0000313" key="4">
    <source>
        <dbReference type="EMBL" id="MTT74902.1"/>
    </source>
</evidence>
<reference evidence="6 7" key="1">
    <citation type="journal article" date="2019" name="Nat. Med.">
        <title>A library of human gut bacterial isolates paired with longitudinal multiomics data enables mechanistic microbiome research.</title>
        <authorList>
            <person name="Poyet M."/>
            <person name="Groussin M."/>
            <person name="Gibbons S.M."/>
            <person name="Avila-Pacheco J."/>
            <person name="Jiang X."/>
            <person name="Kearney S.M."/>
            <person name="Perrotta A.R."/>
            <person name="Berdy B."/>
            <person name="Zhao S."/>
            <person name="Lieberman T.D."/>
            <person name="Swanson P.K."/>
            <person name="Smith M."/>
            <person name="Roesemann S."/>
            <person name="Alexander J.E."/>
            <person name="Rich S.A."/>
            <person name="Livny J."/>
            <person name="Vlamakis H."/>
            <person name="Clish C."/>
            <person name="Bullock K."/>
            <person name="Deik A."/>
            <person name="Scott J."/>
            <person name="Pierce K.A."/>
            <person name="Xavier R.J."/>
            <person name="Alm E.J."/>
        </authorList>
    </citation>
    <scope>NUCLEOTIDE SEQUENCE [LARGE SCALE GENOMIC DNA]</scope>
    <source>
        <strain evidence="4 7">BIOML-A13</strain>
        <strain evidence="5 6">BIOML-A3</strain>
    </source>
</reference>
<sequence length="307" mass="33890">MEQVLTKALAFVAVIALGYFLKKRGFFKPHDYELIAKIVLNITLPCAVITSFAAFKMDYTLFILTLIGFCGNLLMIAWGFILTRYQTNAAKIFYVFNLAGYNIGCFTLPFAQSFLGPFAVVATCMFDVGNSIMCTGGTYALTSGLVHTGEKYEPVNLRSIAAKLLGSVPFVVYMLMLVCAVLQLHLPQPVYTLTGLIGGANTFLSMLMIGMMFEMTLDLDKLKQVREVVLYRYVFGIALAWLCFYHVPLSAEVKEVLTLVFLAPSTAIGPIFIARMGGNVELAGFANSITIVLSIILMTLFFTFLHI</sequence>
<feature type="transmembrane region" description="Helical" evidence="3">
    <location>
        <begin position="61"/>
        <end position="81"/>
    </location>
</feature>
<evidence type="ECO:0000256" key="3">
    <source>
        <dbReference type="SAM" id="Phobius"/>
    </source>
</evidence>
<comment type="subcellular location">
    <subcellularLocation>
        <location evidence="1">Endomembrane system</location>
        <topology evidence="1">Multi-pass membrane protein</topology>
    </subcellularLocation>
</comment>
<evidence type="ECO:0000256" key="2">
    <source>
        <dbReference type="ARBA" id="ARBA00022448"/>
    </source>
</evidence>
<evidence type="ECO:0000313" key="5">
    <source>
        <dbReference type="EMBL" id="MTU03033.1"/>
    </source>
</evidence>
<protein>
    <submittedName>
        <fullName evidence="4">AEC family transporter</fullName>
    </submittedName>
</protein>
<feature type="transmembrane region" description="Helical" evidence="3">
    <location>
        <begin position="6"/>
        <end position="22"/>
    </location>
</feature>